<dbReference type="EC" id="6.3.2.8" evidence="2"/>
<dbReference type="PANTHER" id="PTHR43445:SF3">
    <property type="entry name" value="UDP-N-ACETYLMURAMATE--L-ALANINE LIGASE"/>
    <property type="match status" value="1"/>
</dbReference>
<sequence length="149" mass="16361">MEEGLGSFRGAGRRFEHKGSLNGAEVYDDYAHHPGELKALLSAARQMDYGRIICAFQPHTYTRTKALFNDFAQVLREPDLTLLAEIYAAREDNTIGISSGDLAREIPGSEYYPTLEAVTDRLRALARPGDLILTVGAGDIYTVGEALVK</sequence>
<dbReference type="GO" id="GO:0008763">
    <property type="term" value="F:UDP-N-acetylmuramate-L-alanine ligase activity"/>
    <property type="evidence" value="ECO:0007669"/>
    <property type="project" value="UniProtKB-EC"/>
</dbReference>
<dbReference type="AlphaFoldDB" id="A0A645IY86"/>
<name>A0A645IY86_9ZZZZ</name>
<gene>
    <name evidence="2" type="primary">murC_50</name>
    <name evidence="2" type="ORF">SDC9_203506</name>
</gene>
<dbReference type="PANTHER" id="PTHR43445">
    <property type="entry name" value="UDP-N-ACETYLMURAMATE--L-ALANINE LIGASE-RELATED"/>
    <property type="match status" value="1"/>
</dbReference>
<accession>A0A645IY86</accession>
<reference evidence="2" key="1">
    <citation type="submission" date="2019-08" db="EMBL/GenBank/DDBJ databases">
        <authorList>
            <person name="Kucharzyk K."/>
            <person name="Murdoch R.W."/>
            <person name="Higgins S."/>
            <person name="Loffler F."/>
        </authorList>
    </citation>
    <scope>NUCLEOTIDE SEQUENCE</scope>
</reference>
<organism evidence="2">
    <name type="scientific">bioreactor metagenome</name>
    <dbReference type="NCBI Taxonomy" id="1076179"/>
    <lineage>
        <taxon>unclassified sequences</taxon>
        <taxon>metagenomes</taxon>
        <taxon>ecological metagenomes</taxon>
    </lineage>
</organism>
<dbReference type="InterPro" id="IPR036615">
    <property type="entry name" value="Mur_ligase_C_dom_sf"/>
</dbReference>
<dbReference type="InterPro" id="IPR050061">
    <property type="entry name" value="MurCDEF_pg_biosynth"/>
</dbReference>
<dbReference type="Pfam" id="PF02875">
    <property type="entry name" value="Mur_ligase_C"/>
    <property type="match status" value="1"/>
</dbReference>
<dbReference type="SUPFAM" id="SSF53244">
    <property type="entry name" value="MurD-like peptide ligases, peptide-binding domain"/>
    <property type="match status" value="1"/>
</dbReference>
<dbReference type="InterPro" id="IPR004101">
    <property type="entry name" value="Mur_ligase_C"/>
</dbReference>
<evidence type="ECO:0000313" key="2">
    <source>
        <dbReference type="EMBL" id="MPN55822.1"/>
    </source>
</evidence>
<dbReference type="EMBL" id="VSSQ01125484">
    <property type="protein sequence ID" value="MPN55822.1"/>
    <property type="molecule type" value="Genomic_DNA"/>
</dbReference>
<keyword evidence="2" id="KW-0436">Ligase</keyword>
<dbReference type="Gene3D" id="3.90.190.20">
    <property type="entry name" value="Mur ligase, C-terminal domain"/>
    <property type="match status" value="1"/>
</dbReference>
<protein>
    <submittedName>
        <fullName evidence="2">UDP-N-acetylmuramate--L-alanine ligase</fullName>
        <ecNumber evidence="2">6.3.2.8</ecNumber>
    </submittedName>
</protein>
<proteinExistence type="predicted"/>
<feature type="domain" description="Mur ligase C-terminal" evidence="1">
    <location>
        <begin position="13"/>
        <end position="138"/>
    </location>
</feature>
<evidence type="ECO:0000259" key="1">
    <source>
        <dbReference type="Pfam" id="PF02875"/>
    </source>
</evidence>
<comment type="caution">
    <text evidence="2">The sequence shown here is derived from an EMBL/GenBank/DDBJ whole genome shotgun (WGS) entry which is preliminary data.</text>
</comment>